<feature type="domain" description="Xylose isomerase-like TIM barrel" evidence="1">
    <location>
        <begin position="24"/>
        <end position="236"/>
    </location>
</feature>
<dbReference type="SUPFAM" id="SSF51658">
    <property type="entry name" value="Xylose isomerase-like"/>
    <property type="match status" value="1"/>
</dbReference>
<keyword evidence="2" id="KW-0413">Isomerase</keyword>
<protein>
    <submittedName>
        <fullName evidence="2">Xylose isomerase-like TIM barrel</fullName>
    </submittedName>
</protein>
<dbReference type="Proteomes" id="UP000077407">
    <property type="component" value="Unassembled WGS sequence"/>
</dbReference>
<evidence type="ECO:0000313" key="3">
    <source>
        <dbReference type="Proteomes" id="UP000077407"/>
    </source>
</evidence>
<evidence type="ECO:0000313" key="2">
    <source>
        <dbReference type="EMBL" id="OAA86999.1"/>
    </source>
</evidence>
<comment type="caution">
    <text evidence="2">The sequence shown here is derived from an EMBL/GenBank/DDBJ whole genome shotgun (WGS) entry which is preliminary data.</text>
</comment>
<dbReference type="InterPro" id="IPR050312">
    <property type="entry name" value="IolE/XylAMocC-like"/>
</dbReference>
<accession>A0A168NWF0</accession>
<name>A0A168NWF0_9CLOT</name>
<dbReference type="GO" id="GO:0016853">
    <property type="term" value="F:isomerase activity"/>
    <property type="evidence" value="ECO:0007669"/>
    <property type="project" value="UniProtKB-KW"/>
</dbReference>
<dbReference type="EMBL" id="LITT01000023">
    <property type="protein sequence ID" value="OAA86999.1"/>
    <property type="molecule type" value="Genomic_DNA"/>
</dbReference>
<dbReference type="AlphaFoldDB" id="A0A168NWF0"/>
<reference evidence="2 3" key="1">
    <citation type="journal article" date="2015" name="Biotechnol. Bioeng.">
        <title>Genome sequence and phenotypic characterization of Caulobacter segnis.</title>
        <authorList>
            <person name="Patel S."/>
            <person name="Fletcher B."/>
            <person name="Scott D.C."/>
            <person name="Ely B."/>
        </authorList>
    </citation>
    <scope>NUCLEOTIDE SEQUENCE [LARGE SCALE GENOMIC DNA]</scope>
    <source>
        <strain evidence="2 3">ERI-2</strain>
    </source>
</reference>
<evidence type="ECO:0000259" key="1">
    <source>
        <dbReference type="Pfam" id="PF01261"/>
    </source>
</evidence>
<dbReference type="Pfam" id="PF01261">
    <property type="entry name" value="AP_endonuc_2"/>
    <property type="match status" value="1"/>
</dbReference>
<dbReference type="Gene3D" id="3.20.20.150">
    <property type="entry name" value="Divalent-metal-dependent TIM barrel enzymes"/>
    <property type="match status" value="1"/>
</dbReference>
<dbReference type="RefSeq" id="WP_063555801.1">
    <property type="nucleotide sequence ID" value="NZ_LITT01000023.1"/>
</dbReference>
<dbReference type="PATRIC" id="fig|1538.10.peg.1997"/>
<sequence>MKQNIIGTTTANGYPFLSLKERFAIYQKLGYRSVMLWWGENDKNTRNERVSLANEYNLQIENVHSDIDNCNSLWETGPNGDEKTQEFIKAIKDCNINDIRCMVIHLTNGSAPPEISDIGLHRLEHLFECAIKHDVVLAIENVRTDQHIRYVLDHYHDRHIAFCYDSGHSNAWCKDVDWLSLYADRLAAVHLHDNNGIEDQHIPPFMGTIDWVKVMQRIKYSSYKGCLTLETEYRGKEDIVQLENFLSKSYQKATDLAAL</sequence>
<organism evidence="2 3">
    <name type="scientific">Clostridium ljungdahlii</name>
    <dbReference type="NCBI Taxonomy" id="1538"/>
    <lineage>
        <taxon>Bacteria</taxon>
        <taxon>Bacillati</taxon>
        <taxon>Bacillota</taxon>
        <taxon>Clostridia</taxon>
        <taxon>Eubacteriales</taxon>
        <taxon>Clostridiaceae</taxon>
        <taxon>Clostridium</taxon>
    </lineage>
</organism>
<proteinExistence type="predicted"/>
<dbReference type="InterPro" id="IPR013022">
    <property type="entry name" value="Xyl_isomerase-like_TIM-brl"/>
</dbReference>
<dbReference type="PANTHER" id="PTHR12110">
    <property type="entry name" value="HYDROXYPYRUVATE ISOMERASE"/>
    <property type="match status" value="1"/>
</dbReference>
<gene>
    <name evidence="2" type="ORF">WY13_02394</name>
</gene>
<dbReference type="PANTHER" id="PTHR12110:SF53">
    <property type="entry name" value="BLR5974 PROTEIN"/>
    <property type="match status" value="1"/>
</dbReference>
<dbReference type="InterPro" id="IPR036237">
    <property type="entry name" value="Xyl_isomerase-like_sf"/>
</dbReference>